<evidence type="ECO:0000313" key="4">
    <source>
        <dbReference type="Proteomes" id="UP000176952"/>
    </source>
</evidence>
<organism evidence="3 4">
    <name type="scientific">Candidatus Kerfeldbacteria bacterium RIFCSPHIGHO2_12_FULL_48_17</name>
    <dbReference type="NCBI Taxonomy" id="1798542"/>
    <lineage>
        <taxon>Bacteria</taxon>
        <taxon>Candidatus Kerfeldiibacteriota</taxon>
    </lineage>
</organism>
<accession>A0A1G2B5H4</accession>
<evidence type="ECO:0008006" key="5">
    <source>
        <dbReference type="Google" id="ProtNLM"/>
    </source>
</evidence>
<reference evidence="3 4" key="1">
    <citation type="journal article" date="2016" name="Nat. Commun.">
        <title>Thousands of microbial genomes shed light on interconnected biogeochemical processes in an aquifer system.</title>
        <authorList>
            <person name="Anantharaman K."/>
            <person name="Brown C.T."/>
            <person name="Hug L.A."/>
            <person name="Sharon I."/>
            <person name="Castelle C.J."/>
            <person name="Probst A.J."/>
            <person name="Thomas B.C."/>
            <person name="Singh A."/>
            <person name="Wilkins M.J."/>
            <person name="Karaoz U."/>
            <person name="Brodie E.L."/>
            <person name="Williams K.H."/>
            <person name="Hubbard S.S."/>
            <person name="Banfield J.F."/>
        </authorList>
    </citation>
    <scope>NUCLEOTIDE SEQUENCE [LARGE SCALE GENOMIC DNA]</scope>
</reference>
<comment type="similarity">
    <text evidence="1">Belongs to the phD/YefM antitoxin family.</text>
</comment>
<gene>
    <name evidence="3" type="ORF">A3F54_03435</name>
</gene>
<evidence type="ECO:0000256" key="1">
    <source>
        <dbReference type="ARBA" id="ARBA00009981"/>
    </source>
</evidence>
<protein>
    <recommendedName>
        <fullName evidence="5">Antitoxin</fullName>
    </recommendedName>
</protein>
<dbReference type="EMBL" id="MHKD01000016">
    <property type="protein sequence ID" value="OGY84235.1"/>
    <property type="molecule type" value="Genomic_DNA"/>
</dbReference>
<dbReference type="SUPFAM" id="SSF143120">
    <property type="entry name" value="YefM-like"/>
    <property type="match status" value="1"/>
</dbReference>
<sequence>MNNFNKILDIMRKTGDKFIIVENGEPMYVIAPFAEYDRMVNSGMYAAKNTFHQSTAPLYQPVPTTPGSLEPARPSDEEKLLEKVNQDIAEFRSKQDSGKAPNKAQNKDEQYYIEPVEQP</sequence>
<proteinExistence type="inferred from homology"/>
<comment type="caution">
    <text evidence="3">The sequence shown here is derived from an EMBL/GenBank/DDBJ whole genome shotgun (WGS) entry which is preliminary data.</text>
</comment>
<dbReference type="STRING" id="1798542.A3F54_03435"/>
<evidence type="ECO:0000313" key="3">
    <source>
        <dbReference type="EMBL" id="OGY84235.1"/>
    </source>
</evidence>
<evidence type="ECO:0000256" key="2">
    <source>
        <dbReference type="SAM" id="MobiDB-lite"/>
    </source>
</evidence>
<feature type="region of interest" description="Disordered" evidence="2">
    <location>
        <begin position="55"/>
        <end position="77"/>
    </location>
</feature>
<name>A0A1G2B5H4_9BACT</name>
<dbReference type="AlphaFoldDB" id="A0A1G2B5H4"/>
<dbReference type="InterPro" id="IPR036165">
    <property type="entry name" value="YefM-like_sf"/>
</dbReference>
<dbReference type="Proteomes" id="UP000176952">
    <property type="component" value="Unassembled WGS sequence"/>
</dbReference>
<feature type="region of interest" description="Disordered" evidence="2">
    <location>
        <begin position="90"/>
        <end position="119"/>
    </location>
</feature>